<dbReference type="CDD" id="cd00118">
    <property type="entry name" value="LysM"/>
    <property type="match status" value="1"/>
</dbReference>
<feature type="signal peptide" evidence="1">
    <location>
        <begin position="1"/>
        <end position="21"/>
    </location>
</feature>
<accession>A0A8J2Z2N5</accession>
<dbReference type="AlphaFoldDB" id="A0A8J2Z2N5"/>
<dbReference type="Pfam" id="PF01476">
    <property type="entry name" value="LysM"/>
    <property type="match status" value="1"/>
</dbReference>
<evidence type="ECO:0000313" key="4">
    <source>
        <dbReference type="Proteomes" id="UP000636949"/>
    </source>
</evidence>
<dbReference type="Gene3D" id="3.10.350.10">
    <property type="entry name" value="LysM domain"/>
    <property type="match status" value="1"/>
</dbReference>
<dbReference type="Proteomes" id="UP000636949">
    <property type="component" value="Unassembled WGS sequence"/>
</dbReference>
<dbReference type="SMART" id="SM00257">
    <property type="entry name" value="LysM"/>
    <property type="match status" value="1"/>
</dbReference>
<dbReference type="OrthoDB" id="9815002at2"/>
<sequence>MQKKLYIVAASVLLLAGCAQFASQNKEPVVIASTPAGPVIKDKAAVAANDTAPANKVSTADDTAKVIEAVGAPETKAQEISAVANVVDNDKPVTYKVEIGDSLYSIARKNNISMACLSKANKITDPNRLAAGQTLIIPKPADC</sequence>
<dbReference type="InterPro" id="IPR036779">
    <property type="entry name" value="LysM_dom_sf"/>
</dbReference>
<keyword evidence="1" id="KW-0732">Signal</keyword>
<dbReference type="PANTHER" id="PTHR33734:SF22">
    <property type="entry name" value="MEMBRANE-BOUND LYTIC MUREIN TRANSGLYCOSYLASE D"/>
    <property type="match status" value="1"/>
</dbReference>
<comment type="caution">
    <text evidence="3">The sequence shown here is derived from an EMBL/GenBank/DDBJ whole genome shotgun (WGS) entry which is preliminary data.</text>
</comment>
<reference evidence="3" key="2">
    <citation type="submission" date="2020-09" db="EMBL/GenBank/DDBJ databases">
        <authorList>
            <person name="Sun Q."/>
            <person name="Zhou Y."/>
        </authorList>
    </citation>
    <scope>NUCLEOTIDE SEQUENCE</scope>
    <source>
        <strain evidence="3">CGMCC 1.15758</strain>
    </source>
</reference>
<dbReference type="EMBL" id="BMJS01000002">
    <property type="protein sequence ID" value="GGF90173.1"/>
    <property type="molecule type" value="Genomic_DNA"/>
</dbReference>
<dbReference type="RefSeq" id="WP_157968167.1">
    <property type="nucleotide sequence ID" value="NZ_BMJS01000002.1"/>
</dbReference>
<dbReference type="PANTHER" id="PTHR33734">
    <property type="entry name" value="LYSM DOMAIN-CONTAINING GPI-ANCHORED PROTEIN 2"/>
    <property type="match status" value="1"/>
</dbReference>
<proteinExistence type="predicted"/>
<dbReference type="PROSITE" id="PS51257">
    <property type="entry name" value="PROKAR_LIPOPROTEIN"/>
    <property type="match status" value="1"/>
</dbReference>
<feature type="domain" description="LysM" evidence="2">
    <location>
        <begin position="93"/>
        <end position="137"/>
    </location>
</feature>
<organism evidence="3 4">
    <name type="scientific">Cysteiniphilum litorale</name>
    <dbReference type="NCBI Taxonomy" id="2056700"/>
    <lineage>
        <taxon>Bacteria</taxon>
        <taxon>Pseudomonadati</taxon>
        <taxon>Pseudomonadota</taxon>
        <taxon>Gammaproteobacteria</taxon>
        <taxon>Thiotrichales</taxon>
        <taxon>Fastidiosibacteraceae</taxon>
        <taxon>Cysteiniphilum</taxon>
    </lineage>
</organism>
<protein>
    <recommendedName>
        <fullName evidence="2">LysM domain-containing protein</fullName>
    </recommendedName>
</protein>
<reference evidence="3" key="1">
    <citation type="journal article" date="2014" name="Int. J. Syst. Evol. Microbiol.">
        <title>Complete genome sequence of Corynebacterium casei LMG S-19264T (=DSM 44701T), isolated from a smear-ripened cheese.</title>
        <authorList>
            <consortium name="US DOE Joint Genome Institute (JGI-PGF)"/>
            <person name="Walter F."/>
            <person name="Albersmeier A."/>
            <person name="Kalinowski J."/>
            <person name="Ruckert C."/>
        </authorList>
    </citation>
    <scope>NUCLEOTIDE SEQUENCE</scope>
    <source>
        <strain evidence="3">CGMCC 1.15758</strain>
    </source>
</reference>
<evidence type="ECO:0000313" key="3">
    <source>
        <dbReference type="EMBL" id="GGF90173.1"/>
    </source>
</evidence>
<gene>
    <name evidence="3" type="ORF">GCM10010995_04350</name>
</gene>
<keyword evidence="4" id="KW-1185">Reference proteome</keyword>
<name>A0A8J2Z2N5_9GAMM</name>
<dbReference type="SUPFAM" id="SSF54106">
    <property type="entry name" value="LysM domain"/>
    <property type="match status" value="1"/>
</dbReference>
<dbReference type="PROSITE" id="PS51782">
    <property type="entry name" value="LYSM"/>
    <property type="match status" value="1"/>
</dbReference>
<evidence type="ECO:0000259" key="2">
    <source>
        <dbReference type="PROSITE" id="PS51782"/>
    </source>
</evidence>
<evidence type="ECO:0000256" key="1">
    <source>
        <dbReference type="SAM" id="SignalP"/>
    </source>
</evidence>
<feature type="chain" id="PRO_5035269561" description="LysM domain-containing protein" evidence="1">
    <location>
        <begin position="22"/>
        <end position="143"/>
    </location>
</feature>
<dbReference type="InterPro" id="IPR018392">
    <property type="entry name" value="LysM"/>
</dbReference>